<organism evidence="2">
    <name type="scientific">viral metagenome</name>
    <dbReference type="NCBI Taxonomy" id="1070528"/>
    <lineage>
        <taxon>unclassified sequences</taxon>
        <taxon>metagenomes</taxon>
        <taxon>organismal metagenomes</taxon>
    </lineage>
</organism>
<keyword evidence="1" id="KW-0472">Membrane</keyword>
<protein>
    <recommendedName>
        <fullName evidence="3">Glycylpeptide N-tetradecanoyltransferase</fullName>
    </recommendedName>
</protein>
<proteinExistence type="predicted"/>
<accession>A0A6C0DMS9</accession>
<dbReference type="Gene3D" id="3.40.630.170">
    <property type="match status" value="1"/>
</dbReference>
<evidence type="ECO:0000256" key="1">
    <source>
        <dbReference type="SAM" id="Phobius"/>
    </source>
</evidence>
<feature type="transmembrane region" description="Helical" evidence="1">
    <location>
        <begin position="6"/>
        <end position="22"/>
    </location>
</feature>
<evidence type="ECO:0000313" key="2">
    <source>
        <dbReference type="EMBL" id="QHT17863.1"/>
    </source>
</evidence>
<sequence>MLHVFLPAMFLFGMILFVYIKIRYPFWNNQPVFHTYDYWRFFYTEPFIVYKHQPIKTKFCDFLHVETIPYLESSAQHQADMADLLQCYYIGSERILHTLSKEDLHAYFIGHTEPAYLSFYNETHYHEKIDPSYQILPLRKPIGTVSSRPATFYHRPTQKDIVYRKMPAYVIDFLCVQRDRDAKKINRSLLQTHEYNQRKKNPNISISIVKKEIDLFGGVVPFLKYQNHLFHLRPIHVPKLPDHFHIQRITHQSSLDIVADVLHHKQEEVNSDLQAMVIPSMASIASLLQRELLYIYCLRQKDRIYGLYFLKDVKCQYEDIGGNTLQCMASIMHENNTNLFFLGFLHSLRSLLKLRPSYKMLFMDETGHTSILLKYWRTKHTPIFSNETAYYLYNFIYPSSPLSPETCLFLI</sequence>
<dbReference type="AlphaFoldDB" id="A0A6C0DMS9"/>
<keyword evidence="1" id="KW-0812">Transmembrane</keyword>
<keyword evidence="1" id="KW-1133">Transmembrane helix</keyword>
<reference evidence="2" key="1">
    <citation type="journal article" date="2020" name="Nature">
        <title>Giant virus diversity and host interactions through global metagenomics.</title>
        <authorList>
            <person name="Schulz F."/>
            <person name="Roux S."/>
            <person name="Paez-Espino D."/>
            <person name="Jungbluth S."/>
            <person name="Walsh D.A."/>
            <person name="Denef V.J."/>
            <person name="McMahon K.D."/>
            <person name="Konstantinidis K.T."/>
            <person name="Eloe-Fadrosh E.A."/>
            <person name="Kyrpides N.C."/>
            <person name="Woyke T."/>
        </authorList>
    </citation>
    <scope>NUCLEOTIDE SEQUENCE</scope>
    <source>
        <strain evidence="2">GVMAG-M-3300023174-3</strain>
    </source>
</reference>
<evidence type="ECO:0008006" key="3">
    <source>
        <dbReference type="Google" id="ProtNLM"/>
    </source>
</evidence>
<name>A0A6C0DMS9_9ZZZZ</name>
<dbReference type="EMBL" id="MN739646">
    <property type="protein sequence ID" value="QHT17863.1"/>
    <property type="molecule type" value="Genomic_DNA"/>
</dbReference>